<feature type="chain" id="PRO_5047212924" evidence="2">
    <location>
        <begin position="23"/>
        <end position="386"/>
    </location>
</feature>
<organism evidence="4 5">
    <name type="scientific">Enterococcus alishanensis</name>
    <dbReference type="NCBI Taxonomy" id="1303817"/>
    <lineage>
        <taxon>Bacteria</taxon>
        <taxon>Bacillati</taxon>
        <taxon>Bacillota</taxon>
        <taxon>Bacilli</taxon>
        <taxon>Lactobacillales</taxon>
        <taxon>Enterococcaceae</taxon>
        <taxon>Enterococcus</taxon>
    </lineage>
</organism>
<dbReference type="Proteomes" id="UP000774130">
    <property type="component" value="Unassembled WGS sequence"/>
</dbReference>
<sequence>MYKKKFLVIMLACLGLILYACGKDNETESLDKKNFHEITDVRGRTVKVPIEVERAYYPYYYENLLTVVGPNAFDKISATSVYDTQNYSKEFYRLLEESSPGLKETLDVGSTLKDDFDIEKLIESNPDIVILANYQYDAIGEANINNLESMNIPVVFIDYTDLSIEAHEESTRILGEIFNAEERASELIENYKTKISRIDEVVSSIALEDKKSAFFEVVYGNTTFKEYGKAYGNSMLGLLGSLAGADNIYGLSEIDLIDINPEFLFEENPYAIFLDGGNFADDSSAFIKTGYSVSKKETQESINRLINDREGFETLEAVKEQRVFALDDDIMRTMKDYVLIEYIGKQLYPDKFVDFNPEEDLKEFNKAYLPNLPNDSSFMVKWAATD</sequence>
<name>A0ABS6THH0_9ENTE</name>
<evidence type="ECO:0000259" key="3">
    <source>
        <dbReference type="PROSITE" id="PS50983"/>
    </source>
</evidence>
<comment type="caution">
    <text evidence="4">The sequence shown here is derived from an EMBL/GenBank/DDBJ whole genome shotgun (WGS) entry which is preliminary data.</text>
</comment>
<dbReference type="EMBL" id="JAHUZB010000011">
    <property type="protein sequence ID" value="MBV7392416.1"/>
    <property type="molecule type" value="Genomic_DNA"/>
</dbReference>
<dbReference type="PROSITE" id="PS51257">
    <property type="entry name" value="PROKAR_LIPOPROTEIN"/>
    <property type="match status" value="1"/>
</dbReference>
<evidence type="ECO:0000313" key="4">
    <source>
        <dbReference type="EMBL" id="MBV7392416.1"/>
    </source>
</evidence>
<accession>A0ABS6THH0</accession>
<dbReference type="RefSeq" id="WP_218327626.1">
    <property type="nucleotide sequence ID" value="NZ_JAHUZB010000011.1"/>
</dbReference>
<reference evidence="4 5" key="1">
    <citation type="submission" date="2021-06" db="EMBL/GenBank/DDBJ databases">
        <title>Enterococcus alishanensis sp. nov., a novel lactic acid bacterium isolated from fresh coffee beans.</title>
        <authorList>
            <person name="Chen Y.-S."/>
        </authorList>
    </citation>
    <scope>NUCLEOTIDE SEQUENCE [LARGE SCALE GENOMIC DNA]</scope>
    <source>
        <strain evidence="4 5">ALS3</strain>
    </source>
</reference>
<evidence type="ECO:0000313" key="5">
    <source>
        <dbReference type="Proteomes" id="UP000774130"/>
    </source>
</evidence>
<comment type="similarity">
    <text evidence="1">Belongs to the bacterial solute-binding protein 8 family.</text>
</comment>
<dbReference type="PANTHER" id="PTHR30535">
    <property type="entry name" value="VITAMIN B12-BINDING PROTEIN"/>
    <property type="match status" value="1"/>
</dbReference>
<dbReference type="InterPro" id="IPR002491">
    <property type="entry name" value="ABC_transptr_periplasmic_BD"/>
</dbReference>
<dbReference type="Pfam" id="PF01497">
    <property type="entry name" value="Peripla_BP_2"/>
    <property type="match status" value="1"/>
</dbReference>
<protein>
    <submittedName>
        <fullName evidence="4">ABC transporter substrate-binding protein</fullName>
    </submittedName>
</protein>
<dbReference type="PANTHER" id="PTHR30535:SF34">
    <property type="entry name" value="MOLYBDATE-BINDING PROTEIN MOLA"/>
    <property type="match status" value="1"/>
</dbReference>
<keyword evidence="5" id="KW-1185">Reference proteome</keyword>
<evidence type="ECO:0000256" key="2">
    <source>
        <dbReference type="SAM" id="SignalP"/>
    </source>
</evidence>
<feature type="domain" description="Fe/B12 periplasmic-binding" evidence="3">
    <location>
        <begin position="44"/>
        <end position="355"/>
    </location>
</feature>
<dbReference type="PROSITE" id="PS50983">
    <property type="entry name" value="FE_B12_PBP"/>
    <property type="match status" value="1"/>
</dbReference>
<proteinExistence type="inferred from homology"/>
<gene>
    <name evidence="4" type="ORF">KUA55_17295</name>
</gene>
<feature type="signal peptide" evidence="2">
    <location>
        <begin position="1"/>
        <end position="22"/>
    </location>
</feature>
<dbReference type="InterPro" id="IPR050902">
    <property type="entry name" value="ABC_Transporter_SBP"/>
</dbReference>
<evidence type="ECO:0000256" key="1">
    <source>
        <dbReference type="ARBA" id="ARBA00008814"/>
    </source>
</evidence>
<keyword evidence="2" id="KW-0732">Signal</keyword>